<dbReference type="AlphaFoldDB" id="M8BB16"/>
<dbReference type="InterPro" id="IPR002182">
    <property type="entry name" value="NB-ARC"/>
</dbReference>
<proteinExistence type="inferred from homology"/>
<dbReference type="CDD" id="cd14798">
    <property type="entry name" value="RX-CC_like"/>
    <property type="match status" value="1"/>
</dbReference>
<keyword evidence="6" id="KW-0175">Coiled coil</keyword>
<dbReference type="Gene3D" id="1.10.10.10">
    <property type="entry name" value="Winged helix-like DNA-binding domain superfamily/Winged helix DNA-binding domain"/>
    <property type="match status" value="1"/>
</dbReference>
<dbReference type="SUPFAM" id="SSF52058">
    <property type="entry name" value="L domain-like"/>
    <property type="match status" value="1"/>
</dbReference>
<dbReference type="PANTHER" id="PTHR23155">
    <property type="entry name" value="DISEASE RESISTANCE PROTEIN RP"/>
    <property type="match status" value="1"/>
</dbReference>
<evidence type="ECO:0000256" key="6">
    <source>
        <dbReference type="ARBA" id="ARBA00023054"/>
    </source>
</evidence>
<dbReference type="InterPro" id="IPR042197">
    <property type="entry name" value="Apaf_helical"/>
</dbReference>
<dbReference type="InterPro" id="IPR032675">
    <property type="entry name" value="LRR_dom_sf"/>
</dbReference>
<dbReference type="FunFam" id="3.40.50.300:FF:001091">
    <property type="entry name" value="Probable disease resistance protein At1g61300"/>
    <property type="match status" value="1"/>
</dbReference>
<reference evidence="11" key="1">
    <citation type="submission" date="2015-06" db="UniProtKB">
        <authorList>
            <consortium name="EnsemblPlants"/>
        </authorList>
    </citation>
    <scope>IDENTIFICATION</scope>
</reference>
<evidence type="ECO:0000256" key="3">
    <source>
        <dbReference type="ARBA" id="ARBA00022737"/>
    </source>
</evidence>
<dbReference type="Pfam" id="PF00931">
    <property type="entry name" value="NB-ARC"/>
    <property type="match status" value="1"/>
</dbReference>
<evidence type="ECO:0000256" key="2">
    <source>
        <dbReference type="ARBA" id="ARBA00022614"/>
    </source>
</evidence>
<feature type="domain" description="Disease resistance R13L4/SHOC-2-like LRR" evidence="10">
    <location>
        <begin position="550"/>
        <end position="919"/>
    </location>
</feature>
<evidence type="ECO:0000256" key="5">
    <source>
        <dbReference type="ARBA" id="ARBA00022821"/>
    </source>
</evidence>
<dbReference type="PANTHER" id="PTHR23155:SF1137">
    <property type="entry name" value="OS08G0387700 PROTEIN"/>
    <property type="match status" value="1"/>
</dbReference>
<dbReference type="Gene3D" id="1.10.8.430">
    <property type="entry name" value="Helical domain of apoptotic protease-activating factors"/>
    <property type="match status" value="1"/>
</dbReference>
<dbReference type="Gene3D" id="3.80.10.10">
    <property type="entry name" value="Ribonuclease Inhibitor"/>
    <property type="match status" value="1"/>
</dbReference>
<name>M8BB16_AEGTA</name>
<feature type="domain" description="Disease resistance N-terminal" evidence="8">
    <location>
        <begin position="12"/>
        <end position="101"/>
    </location>
</feature>
<dbReference type="GO" id="GO:0042742">
    <property type="term" value="P:defense response to bacterium"/>
    <property type="evidence" value="ECO:0007669"/>
    <property type="project" value="UniProtKB-ARBA"/>
</dbReference>
<dbReference type="PRINTS" id="PR00364">
    <property type="entry name" value="DISEASERSIST"/>
</dbReference>
<dbReference type="Pfam" id="PF18052">
    <property type="entry name" value="Rx_N"/>
    <property type="match status" value="1"/>
</dbReference>
<evidence type="ECO:0000259" key="7">
    <source>
        <dbReference type="Pfam" id="PF00931"/>
    </source>
</evidence>
<evidence type="ECO:0000259" key="10">
    <source>
        <dbReference type="Pfam" id="PF23598"/>
    </source>
</evidence>
<feature type="domain" description="NB-ARC" evidence="7">
    <location>
        <begin position="173"/>
        <end position="316"/>
    </location>
</feature>
<dbReference type="InterPro" id="IPR055414">
    <property type="entry name" value="LRR_R13L4/SHOC2-like"/>
</dbReference>
<sequence>MVGLGVGVGTGALGSVIGKLATLLGDEYTMLKRVRKDIAFLERELRRMQILVDTLADMEELDELAKDWKGTMRDLSYDMEECIDRFMLRLGNGDAKPRFRKKTVRQLKTLFERHGIGTQIKELKARVEEENQRRQRLNLDKYIVSPTRAVAIDPRLAAFHGVTKGLVAIDGRRDQVISWLTEESEEPKVVAIVGGGGLGKTTLAMETYRKIGGNYQCRASVSVSRTPDLEKLLKDVLSQIDEAAFSKCQAERWEKDQLVRQIRRILTGKRYFLVIDDVWKVQDWEFIKAAFPDNYNGSRIIATTRIANVAKSCCSNSCGRLYQMLPLNDGDSRILFFKRIFDSESSFPPQLEKVSARILKKCGGLPLAIITIASLLANKPQNADEWERLQDSIGAGLSYESDDGGKGMAHILLLSYWDLPHHLKTCLLYLCIYPEDAEISCEELKWKWIAEGFITSKQGNLYQEAESCFNELVNRSMIQIVDVDSFEEKYCQVHDMVRDLIISRSTEENFATVLNGVCNSLPTKMRRLSLQSSGLEQKGAIQAIIRSKLHVRSFNVFEETKDIPPLVDFLSLRVFDIYRDYSSWENKHIRNIGSFYQLRYLRMSGLGITELPADIGKLQNLETLDLRGSRIRRLPSTIAQLQKLVRLLIDNDDFVFSADMFGNMRALEEVSDIYKVDNPEIFLEEFGHLTKLRKISMSRLWGWWRVNFGNVKCYREALGSSLNKLGKYSLQYLHTNGDMGNIIFRDPCCTFPHLQDLKLVHDMERIPKGMASLTNTVKLEIAVTQFDEEGLHILMGMPSLAYLQLTVGFRGTMSPMTVSSNGFKLLEVFHFHCNISYGEVGIEFAAGAMTALRRLHLSWRARLVRLRSSDDVGMGIQHLSSLMQLQVETWCVGATLEEVEALEGPVEKAVTLHPNRQTLQLHLHRKDEHLMFKDEEERKRGRPAGFFIPLAMLEENALESSNHTLITSNISEEIKYDKHGLRPSNNDNSGRLGR</sequence>
<dbReference type="SUPFAM" id="SSF52540">
    <property type="entry name" value="P-loop containing nucleoside triphosphate hydrolases"/>
    <property type="match status" value="1"/>
</dbReference>
<dbReference type="Pfam" id="PF23598">
    <property type="entry name" value="LRR_14"/>
    <property type="match status" value="1"/>
</dbReference>
<protein>
    <submittedName>
        <fullName evidence="11">Disease resistance protein RPP8</fullName>
    </submittedName>
</protein>
<evidence type="ECO:0000313" key="11">
    <source>
        <dbReference type="EnsemblPlants" id="EMT10830"/>
    </source>
</evidence>
<organism evidence="11">
    <name type="scientific">Aegilops tauschii</name>
    <name type="common">Tausch's goatgrass</name>
    <name type="synonym">Aegilops squarrosa</name>
    <dbReference type="NCBI Taxonomy" id="37682"/>
    <lineage>
        <taxon>Eukaryota</taxon>
        <taxon>Viridiplantae</taxon>
        <taxon>Streptophyta</taxon>
        <taxon>Embryophyta</taxon>
        <taxon>Tracheophyta</taxon>
        <taxon>Spermatophyta</taxon>
        <taxon>Magnoliopsida</taxon>
        <taxon>Liliopsida</taxon>
        <taxon>Poales</taxon>
        <taxon>Poaceae</taxon>
        <taxon>BOP clade</taxon>
        <taxon>Pooideae</taxon>
        <taxon>Triticodae</taxon>
        <taxon>Triticeae</taxon>
        <taxon>Triticinae</taxon>
        <taxon>Aegilops</taxon>
    </lineage>
</organism>
<evidence type="ECO:0000256" key="1">
    <source>
        <dbReference type="ARBA" id="ARBA00008894"/>
    </source>
</evidence>
<dbReference type="GO" id="GO:0002758">
    <property type="term" value="P:innate immune response-activating signaling pathway"/>
    <property type="evidence" value="ECO:0007669"/>
    <property type="project" value="UniProtKB-ARBA"/>
</dbReference>
<accession>M8BB16</accession>
<evidence type="ECO:0000259" key="8">
    <source>
        <dbReference type="Pfam" id="PF18052"/>
    </source>
</evidence>
<dbReference type="InterPro" id="IPR027417">
    <property type="entry name" value="P-loop_NTPase"/>
</dbReference>
<dbReference type="Gene3D" id="3.40.50.300">
    <property type="entry name" value="P-loop containing nucleotide triphosphate hydrolases"/>
    <property type="match status" value="1"/>
</dbReference>
<dbReference type="EnsemblPlants" id="EMT10830">
    <property type="protein sequence ID" value="EMT10830"/>
    <property type="gene ID" value="F775_10367"/>
</dbReference>
<dbReference type="FunFam" id="1.10.10.10:FF:000322">
    <property type="entry name" value="Probable disease resistance protein At1g63360"/>
    <property type="match status" value="1"/>
</dbReference>
<dbReference type="InterPro" id="IPR041118">
    <property type="entry name" value="Rx_N"/>
</dbReference>
<dbReference type="GO" id="GO:0043531">
    <property type="term" value="F:ADP binding"/>
    <property type="evidence" value="ECO:0007669"/>
    <property type="project" value="InterPro"/>
</dbReference>
<keyword evidence="5" id="KW-0611">Plant defense</keyword>
<keyword evidence="2" id="KW-0433">Leucine-rich repeat</keyword>
<keyword evidence="3" id="KW-0677">Repeat</keyword>
<dbReference type="ExpressionAtlas" id="M8BB16">
    <property type="expression patterns" value="baseline"/>
</dbReference>
<dbReference type="GO" id="GO:0009626">
    <property type="term" value="P:plant-type hypersensitive response"/>
    <property type="evidence" value="ECO:0007669"/>
    <property type="project" value="UniProtKB-ARBA"/>
</dbReference>
<dbReference type="Pfam" id="PF23559">
    <property type="entry name" value="WHD_DRP"/>
    <property type="match status" value="1"/>
</dbReference>
<keyword evidence="4" id="KW-0547">Nucleotide-binding</keyword>
<evidence type="ECO:0000256" key="4">
    <source>
        <dbReference type="ARBA" id="ARBA00022741"/>
    </source>
</evidence>
<dbReference type="InterPro" id="IPR038005">
    <property type="entry name" value="RX-like_CC"/>
</dbReference>
<evidence type="ECO:0000259" key="9">
    <source>
        <dbReference type="Pfam" id="PF23559"/>
    </source>
</evidence>
<feature type="domain" description="Disease resistance protein winged helix" evidence="9">
    <location>
        <begin position="432"/>
        <end position="501"/>
    </location>
</feature>
<dbReference type="InterPro" id="IPR044974">
    <property type="entry name" value="Disease_R_plants"/>
</dbReference>
<dbReference type="Gene3D" id="1.20.5.4130">
    <property type="match status" value="1"/>
</dbReference>
<dbReference type="InterPro" id="IPR058922">
    <property type="entry name" value="WHD_DRP"/>
</dbReference>
<comment type="similarity">
    <text evidence="1">Belongs to the disease resistance NB-LRR family.</text>
</comment>
<dbReference type="InterPro" id="IPR036388">
    <property type="entry name" value="WH-like_DNA-bd_sf"/>
</dbReference>